<dbReference type="InterPro" id="IPR047196">
    <property type="entry name" value="YidC_ALB_C"/>
</dbReference>
<feature type="transmembrane region" description="Helical" evidence="18">
    <location>
        <begin position="175"/>
        <end position="194"/>
    </location>
</feature>
<evidence type="ECO:0000256" key="2">
    <source>
        <dbReference type="ARBA" id="ARBA00010527"/>
    </source>
</evidence>
<keyword evidence="7" id="KW-0653">Protein transport</keyword>
<evidence type="ECO:0000256" key="12">
    <source>
        <dbReference type="ARBA" id="ARBA00026028"/>
    </source>
</evidence>
<evidence type="ECO:0000313" key="21">
    <source>
        <dbReference type="Proteomes" id="UP000010301"/>
    </source>
</evidence>
<evidence type="ECO:0000256" key="11">
    <source>
        <dbReference type="ARBA" id="ARBA00025034"/>
    </source>
</evidence>
<keyword evidence="6 16" id="KW-0812">Transmembrane</keyword>
<comment type="subcellular location">
    <subcellularLocation>
        <location evidence="1">Cell membrane</location>
        <topology evidence="1">Multi-pass membrane protein</topology>
    </subcellularLocation>
    <subcellularLocation>
        <location evidence="16">Membrane</location>
        <topology evidence="16">Multi-pass membrane protein</topology>
    </subcellularLocation>
</comment>
<feature type="transmembrane region" description="Helical" evidence="18">
    <location>
        <begin position="36"/>
        <end position="58"/>
    </location>
</feature>
<evidence type="ECO:0000256" key="17">
    <source>
        <dbReference type="SAM" id="MobiDB-lite"/>
    </source>
</evidence>
<dbReference type="NCBIfam" id="NF002350">
    <property type="entry name" value="PRK01315.1"/>
    <property type="match status" value="1"/>
</dbReference>
<evidence type="ECO:0000256" key="5">
    <source>
        <dbReference type="ARBA" id="ARBA00022475"/>
    </source>
</evidence>
<dbReference type="EMBL" id="ACFG01000004">
    <property type="protein sequence ID" value="EEH64302.1"/>
    <property type="molecule type" value="Genomic_DNA"/>
</dbReference>
<keyword evidence="4" id="KW-0813">Transport</keyword>
<dbReference type="GO" id="GO:0032977">
    <property type="term" value="F:membrane insertase activity"/>
    <property type="evidence" value="ECO:0007669"/>
    <property type="project" value="InterPro"/>
</dbReference>
<dbReference type="AlphaFoldDB" id="C0VXZ9"/>
<accession>C0VXZ9</accession>
<comment type="caution">
    <text evidence="20">The sequence shown here is derived from an EMBL/GenBank/DDBJ whole genome shotgun (WGS) entry which is preliminary data.</text>
</comment>
<comment type="similarity">
    <text evidence="2">Belongs to the OXA1/ALB3/YidC family. Type 1 subfamily.</text>
</comment>
<comment type="subunit">
    <text evidence="12">Interacts with the Sec translocase complex via SecD. Specifically interacts with transmembrane segments of nascent integral membrane proteins during membrane integration.</text>
</comment>
<keyword evidence="10" id="KW-0143">Chaperone</keyword>
<evidence type="ECO:0000256" key="4">
    <source>
        <dbReference type="ARBA" id="ARBA00022448"/>
    </source>
</evidence>
<name>C0VXZ9_9ACTO</name>
<keyword evidence="9 18" id="KW-0472">Membrane</keyword>
<dbReference type="PANTHER" id="PTHR12428:SF65">
    <property type="entry name" value="CYTOCHROME C OXIDASE ASSEMBLY PROTEIN COX18, MITOCHONDRIAL"/>
    <property type="match status" value="1"/>
</dbReference>
<dbReference type="PANTHER" id="PTHR12428">
    <property type="entry name" value="OXA1"/>
    <property type="match status" value="1"/>
</dbReference>
<reference evidence="20 21" key="1">
    <citation type="submission" date="2009-01" db="EMBL/GenBank/DDBJ databases">
        <authorList>
            <person name="Qin X."/>
            <person name="Bachman B."/>
            <person name="Battles P."/>
            <person name="Bell A."/>
            <person name="Bess C."/>
            <person name="Bickham C."/>
            <person name="Chaboub L."/>
            <person name="Chen D."/>
            <person name="Coyle M."/>
            <person name="Deiros D.R."/>
            <person name="Dinh H."/>
            <person name="Forbes L."/>
            <person name="Fowler G."/>
            <person name="Francisco L."/>
            <person name="Fu Q."/>
            <person name="Gubbala S."/>
            <person name="Hale W."/>
            <person name="Han Y."/>
            <person name="Hemphill L."/>
            <person name="Highlander S.K."/>
            <person name="Hirani K."/>
            <person name="Hogues M."/>
            <person name="Jackson L."/>
            <person name="Jakkamsetti A."/>
            <person name="Javaid M."/>
            <person name="Jiang H."/>
            <person name="Korchina V."/>
            <person name="Kovar C."/>
            <person name="Lara F."/>
            <person name="Lee S."/>
            <person name="Mata R."/>
            <person name="Mathew T."/>
            <person name="Moen C."/>
            <person name="Morales K."/>
            <person name="Munidasa M."/>
            <person name="Nazareth L."/>
            <person name="Ngo R."/>
            <person name="Nguyen L."/>
            <person name="Okwuonu G."/>
            <person name="Ongeri F."/>
            <person name="Patil S."/>
            <person name="Petrosino J."/>
            <person name="Pham C."/>
            <person name="Pham P."/>
            <person name="Pu L.-L."/>
            <person name="Puazo M."/>
            <person name="Raj R."/>
            <person name="Reid J."/>
            <person name="Rouhana J."/>
            <person name="Saada N."/>
            <person name="Shang Y."/>
            <person name="Simmons D."/>
            <person name="Thornton R."/>
            <person name="Warren J."/>
            <person name="Weissenberger G."/>
            <person name="Zhang J."/>
            <person name="Zhang L."/>
            <person name="Zhou C."/>
            <person name="Zhu D."/>
            <person name="Muzny D."/>
            <person name="Worley K."/>
            <person name="Gibbs R."/>
        </authorList>
    </citation>
    <scope>NUCLEOTIDE SEQUENCE [LARGE SCALE GENOMIC DNA]</scope>
    <source>
        <strain evidence="20 21">DSM 15436</strain>
    </source>
</reference>
<evidence type="ECO:0000256" key="14">
    <source>
        <dbReference type="ARBA" id="ARBA00033245"/>
    </source>
</evidence>
<keyword evidence="21" id="KW-1185">Reference proteome</keyword>
<evidence type="ECO:0000256" key="1">
    <source>
        <dbReference type="ARBA" id="ARBA00004651"/>
    </source>
</evidence>
<evidence type="ECO:0000256" key="13">
    <source>
        <dbReference type="ARBA" id="ARBA00031538"/>
    </source>
</evidence>
<keyword evidence="8 18" id="KW-1133">Transmembrane helix</keyword>
<evidence type="ECO:0000256" key="16">
    <source>
        <dbReference type="RuleBase" id="RU003945"/>
    </source>
</evidence>
<evidence type="ECO:0000256" key="8">
    <source>
        <dbReference type="ARBA" id="ARBA00022989"/>
    </source>
</evidence>
<evidence type="ECO:0000259" key="19">
    <source>
        <dbReference type="Pfam" id="PF02096"/>
    </source>
</evidence>
<feature type="compositionally biased region" description="Polar residues" evidence="17">
    <location>
        <begin position="370"/>
        <end position="396"/>
    </location>
</feature>
<dbReference type="eggNOG" id="COG0706">
    <property type="taxonomic scope" value="Bacteria"/>
</dbReference>
<comment type="function">
    <text evidence="11">Required for the insertion and/or proper folding and/or complex formation of integral membrane proteins into the membrane. Involved in integration of membrane proteins that insert both dependently and independently of the Sec translocase complex, as well as at least some lipoproteins. Aids folding of multispanning membrane proteins.</text>
</comment>
<dbReference type="NCBIfam" id="TIGR03592">
    <property type="entry name" value="yidC_oxa1_cterm"/>
    <property type="match status" value="1"/>
</dbReference>
<dbReference type="Proteomes" id="UP000010301">
    <property type="component" value="Unassembled WGS sequence"/>
</dbReference>
<evidence type="ECO:0000256" key="6">
    <source>
        <dbReference type="ARBA" id="ARBA00022692"/>
    </source>
</evidence>
<gene>
    <name evidence="20" type="ORF">HMPREF0044_0039</name>
</gene>
<dbReference type="OrthoDB" id="9780552at2"/>
<feature type="compositionally biased region" description="Basic residues" evidence="17">
    <location>
        <begin position="424"/>
        <end position="433"/>
    </location>
</feature>
<evidence type="ECO:0000256" key="18">
    <source>
        <dbReference type="SAM" id="Phobius"/>
    </source>
</evidence>
<organism evidence="20 21">
    <name type="scientific">Gleimia coleocanis DSM 15436</name>
    <dbReference type="NCBI Taxonomy" id="525245"/>
    <lineage>
        <taxon>Bacteria</taxon>
        <taxon>Bacillati</taxon>
        <taxon>Actinomycetota</taxon>
        <taxon>Actinomycetes</taxon>
        <taxon>Actinomycetales</taxon>
        <taxon>Actinomycetaceae</taxon>
        <taxon>Gleimia</taxon>
    </lineage>
</organism>
<evidence type="ECO:0000256" key="10">
    <source>
        <dbReference type="ARBA" id="ARBA00023186"/>
    </source>
</evidence>
<evidence type="ECO:0000256" key="7">
    <source>
        <dbReference type="ARBA" id="ARBA00022927"/>
    </source>
</evidence>
<evidence type="ECO:0000256" key="9">
    <source>
        <dbReference type="ARBA" id="ARBA00023136"/>
    </source>
</evidence>
<dbReference type="Pfam" id="PF02096">
    <property type="entry name" value="60KD_IMP"/>
    <property type="match status" value="1"/>
</dbReference>
<feature type="transmembrane region" description="Helical" evidence="18">
    <location>
        <begin position="224"/>
        <end position="246"/>
    </location>
</feature>
<dbReference type="HOGENOM" id="CLU_036138_3_1_11"/>
<dbReference type="STRING" id="525245.HMPREF0044_0039"/>
<dbReference type="InterPro" id="IPR028055">
    <property type="entry name" value="YidC/Oxa/ALB_C"/>
</dbReference>
<dbReference type="GO" id="GO:0051205">
    <property type="term" value="P:protein insertion into membrane"/>
    <property type="evidence" value="ECO:0007669"/>
    <property type="project" value="TreeGrafter"/>
</dbReference>
<feature type="transmembrane region" description="Helical" evidence="18">
    <location>
        <begin position="107"/>
        <end position="130"/>
    </location>
</feature>
<feature type="transmembrane region" description="Helical" evidence="18">
    <location>
        <begin position="12"/>
        <end position="30"/>
    </location>
</feature>
<protein>
    <recommendedName>
        <fullName evidence="3">Membrane protein insertase YidC</fullName>
    </recommendedName>
    <alternativeName>
        <fullName evidence="15">Foldase YidC</fullName>
    </alternativeName>
    <alternativeName>
        <fullName evidence="14">Membrane integrase YidC</fullName>
    </alternativeName>
    <alternativeName>
        <fullName evidence="13">Membrane protein YidC</fullName>
    </alternativeName>
</protein>
<feature type="region of interest" description="Disordered" evidence="17">
    <location>
        <begin position="370"/>
        <end position="433"/>
    </location>
</feature>
<feature type="domain" description="Membrane insertase YidC/Oxa/ALB C-terminal" evidence="19">
    <location>
        <begin position="38"/>
        <end position="259"/>
    </location>
</feature>
<dbReference type="GO" id="GO:0005886">
    <property type="term" value="C:plasma membrane"/>
    <property type="evidence" value="ECO:0007669"/>
    <property type="project" value="UniProtKB-SubCell"/>
</dbReference>
<sequence length="433" mass="49348">MWFDTLLYPFKWFVAVIMVGIHKMLVMLGMNDGPGFAWVLSIIGLTMIVRTLLIPLFFRQIKAARGMQLVQPELKKLQEKYKDRKDQASKQKMSEEMMALYREHGTSPFASCMPILMQMPIFFALFRVLASTATLAEGKYPGGSIGPLNEKLAQDIEDSNLFGAFLSDTFVTASGSARVVLVVLILLMMGSQFFTMRQLTMKNMPESAKDPNNPMMRSQIIMMYLMPLMIGASGFYFQTGVLVYWFTTNMWTMGQQFWTIERMPTMGSESYTKLLNKRRNAYTEAIRPLFEEYDTAVRALGSGESQRKQELADQLLSKLKSKVSKFKVPTKFPETVPADRQIAAYRELAFSEWQVIPDEHWVKRFIPRPTSSETRVQPQRLTKAQRQANAEASENAPSKAEKLAQEVAAKSAEELEKAREARRAAKRAAKKKN</sequence>
<dbReference type="CDD" id="cd20070">
    <property type="entry name" value="5TM_YidC_Alb3"/>
    <property type="match status" value="1"/>
</dbReference>
<dbReference type="InterPro" id="IPR001708">
    <property type="entry name" value="YidC/ALB3/OXA1/COX18"/>
</dbReference>
<keyword evidence="5" id="KW-1003">Cell membrane</keyword>
<evidence type="ECO:0000313" key="20">
    <source>
        <dbReference type="EMBL" id="EEH64302.1"/>
    </source>
</evidence>
<dbReference type="GO" id="GO:0015031">
    <property type="term" value="P:protein transport"/>
    <property type="evidence" value="ECO:0007669"/>
    <property type="project" value="UniProtKB-KW"/>
</dbReference>
<evidence type="ECO:0000256" key="3">
    <source>
        <dbReference type="ARBA" id="ARBA00015325"/>
    </source>
</evidence>
<proteinExistence type="inferred from homology"/>
<dbReference type="RefSeq" id="WP_006547036.1">
    <property type="nucleotide sequence ID" value="NZ_DS999545.1"/>
</dbReference>
<feature type="compositionally biased region" description="Basic and acidic residues" evidence="17">
    <location>
        <begin position="411"/>
        <end position="423"/>
    </location>
</feature>
<evidence type="ECO:0000256" key="15">
    <source>
        <dbReference type="ARBA" id="ARBA00033342"/>
    </source>
</evidence>